<feature type="compositionally biased region" description="Polar residues" evidence="1">
    <location>
        <begin position="183"/>
        <end position="197"/>
    </location>
</feature>
<feature type="region of interest" description="Disordered" evidence="1">
    <location>
        <begin position="407"/>
        <end position="426"/>
    </location>
</feature>
<feature type="compositionally biased region" description="Low complexity" evidence="1">
    <location>
        <begin position="168"/>
        <end position="177"/>
    </location>
</feature>
<feature type="region of interest" description="Disordered" evidence="1">
    <location>
        <begin position="269"/>
        <end position="311"/>
    </location>
</feature>
<protein>
    <submittedName>
        <fullName evidence="3">Uncharacterized protein</fullName>
    </submittedName>
</protein>
<dbReference type="AlphaFoldDB" id="A0A6T0R241"/>
<evidence type="ECO:0000313" key="2">
    <source>
        <dbReference type="EMBL" id="CAE4562523.1"/>
    </source>
</evidence>
<reference evidence="3" key="1">
    <citation type="submission" date="2021-01" db="EMBL/GenBank/DDBJ databases">
        <authorList>
            <person name="Corre E."/>
            <person name="Pelletier E."/>
            <person name="Niang G."/>
            <person name="Scheremetjew M."/>
            <person name="Finn R."/>
            <person name="Kale V."/>
            <person name="Holt S."/>
            <person name="Cochrane G."/>
            <person name="Meng A."/>
            <person name="Brown T."/>
            <person name="Cohen L."/>
        </authorList>
    </citation>
    <scope>NUCLEOTIDE SEQUENCE</scope>
    <source>
        <strain evidence="3">CCMP3105</strain>
    </source>
</reference>
<accession>A0A6T0R241</accession>
<name>A0A6T0R241_9DINO</name>
<dbReference type="EMBL" id="HBNR01003038">
    <property type="protein sequence ID" value="CAE4562523.1"/>
    <property type="molecule type" value="Transcribed_RNA"/>
</dbReference>
<dbReference type="EMBL" id="HBNR01003039">
    <property type="protein sequence ID" value="CAE4562524.1"/>
    <property type="molecule type" value="Transcribed_RNA"/>
</dbReference>
<evidence type="ECO:0000256" key="1">
    <source>
        <dbReference type="SAM" id="MobiDB-lite"/>
    </source>
</evidence>
<feature type="compositionally biased region" description="Polar residues" evidence="1">
    <location>
        <begin position="302"/>
        <end position="311"/>
    </location>
</feature>
<organism evidence="3">
    <name type="scientific">Alexandrium monilatum</name>
    <dbReference type="NCBI Taxonomy" id="311494"/>
    <lineage>
        <taxon>Eukaryota</taxon>
        <taxon>Sar</taxon>
        <taxon>Alveolata</taxon>
        <taxon>Dinophyceae</taxon>
        <taxon>Gonyaulacales</taxon>
        <taxon>Pyrocystaceae</taxon>
        <taxon>Alexandrium</taxon>
    </lineage>
</organism>
<sequence length="426" mass="44948">MGAELREKLRRRRLLSEAAGEQGLQPASQYALDSARGVGDRGGGAAGGACVECPGCEDAAGKQPLLQDADAPSLEPSVVHLGDRRYSAVVGGCAERHDSEDAAGPRPPLSHDASASAVEAAAAGCDGRRGDEGPAGRMAHLRHAHERPSQRMRALERDDGRRAEQRSARASRAAAAAYVGTVGSDTESNAETSSESGTECGMGGHRSQGASLDEPIEYLMLDLLPLLAARTADRLALGVQTSERRAQHLRSWKKALRCRIETLRRDRQQVLQDRRQQVAGSGGPSGTEVAAKPTKPQGRGSPRSSTSAAQSHRSRWACLGLAFTTLSVPAFAGAGNGMATRCARRARRRRRACCGPVAGAARGAAGSAAAAGGRCWQSKRHWRKQPTFRRETRDRAGAGARTECGARLLGRSAGAPRQGWGRRAHG</sequence>
<feature type="compositionally biased region" description="Basic and acidic residues" evidence="1">
    <location>
        <begin position="146"/>
        <end position="167"/>
    </location>
</feature>
<evidence type="ECO:0000313" key="3">
    <source>
        <dbReference type="EMBL" id="CAE4562524.1"/>
    </source>
</evidence>
<feature type="compositionally biased region" description="Low complexity" evidence="1">
    <location>
        <begin position="113"/>
        <end position="125"/>
    </location>
</feature>
<feature type="region of interest" description="Disordered" evidence="1">
    <location>
        <begin position="93"/>
        <end position="208"/>
    </location>
</feature>
<feature type="region of interest" description="Disordered" evidence="1">
    <location>
        <begin position="381"/>
        <end position="401"/>
    </location>
</feature>
<gene>
    <name evidence="2" type="ORF">AMON00008_LOCUS2142</name>
    <name evidence="3" type="ORF">AMON00008_LOCUS2143</name>
</gene>
<proteinExistence type="predicted"/>